<dbReference type="AlphaFoldDB" id="A0A2C7YSK2"/>
<organism evidence="3 4">
    <name type="scientific">Propionibacterium freudenreichii</name>
    <dbReference type="NCBI Taxonomy" id="1744"/>
    <lineage>
        <taxon>Bacteria</taxon>
        <taxon>Bacillati</taxon>
        <taxon>Actinomycetota</taxon>
        <taxon>Actinomycetes</taxon>
        <taxon>Propionibacteriales</taxon>
        <taxon>Propionibacteriaceae</taxon>
        <taxon>Propionibacterium</taxon>
    </lineage>
</organism>
<proteinExistence type="predicted"/>
<gene>
    <name evidence="2" type="ORF">PFR_JS10_1816</name>
    <name evidence="3" type="ORF">PFR_JS23_1907</name>
</gene>
<reference evidence="3 4" key="2">
    <citation type="submission" date="2016-09" db="EMBL/GenBank/DDBJ databases">
        <authorList>
            <person name="Laine KS P."/>
        </authorList>
    </citation>
    <scope>NUCLEOTIDE SEQUENCE [LARGE SCALE GENOMIC DNA]</scope>
    <source>
        <strain evidence="3">PFRJS-23</strain>
    </source>
</reference>
<dbReference type="EMBL" id="LT618793">
    <property type="protein sequence ID" value="SCQ81335.1"/>
    <property type="molecule type" value="Genomic_DNA"/>
</dbReference>
<reference evidence="2" key="1">
    <citation type="submission" date="2016-05" db="EMBL/GenBank/DDBJ databases">
        <authorList>
            <person name="Lavstsen T."/>
            <person name="Jespersen J.S."/>
        </authorList>
    </citation>
    <scope>NUCLEOTIDE SEQUENCE</scope>
    <source>
        <strain evidence="2">PFRJS10</strain>
    </source>
</reference>
<evidence type="ECO:0000313" key="3">
    <source>
        <dbReference type="EMBL" id="SCQ81335.1"/>
    </source>
</evidence>
<accession>A0A2C7YSK2</accession>
<protein>
    <submittedName>
        <fullName evidence="3">Uncharacterized protein</fullName>
    </submittedName>
</protein>
<name>A0A2C7YSK2_9ACTN</name>
<evidence type="ECO:0000256" key="1">
    <source>
        <dbReference type="SAM" id="MobiDB-lite"/>
    </source>
</evidence>
<dbReference type="Proteomes" id="UP000250080">
    <property type="component" value="Chromosome I"/>
</dbReference>
<evidence type="ECO:0000313" key="2">
    <source>
        <dbReference type="EMBL" id="SBN39459.1"/>
    </source>
</evidence>
<evidence type="ECO:0000313" key="4">
    <source>
        <dbReference type="Proteomes" id="UP000250080"/>
    </source>
</evidence>
<feature type="region of interest" description="Disordered" evidence="1">
    <location>
        <begin position="1"/>
        <end position="28"/>
    </location>
</feature>
<sequence length="66" mass="7291">MCGDESVPGSSKDVGQGQPRGKEERDVLDVNDLDDAITRRVEPYLSSLSRTIMRAAHDDDDPDFLV</sequence>
<dbReference type="EMBL" id="LT576035">
    <property type="protein sequence ID" value="SBN39459.1"/>
    <property type="molecule type" value="Genomic_DNA"/>
</dbReference>